<comment type="caution">
    <text evidence="1">The sequence shown here is derived from an EMBL/GenBank/DDBJ whole genome shotgun (WGS) entry which is preliminary data.</text>
</comment>
<sequence length="73" mass="8171">MIWLLHEDPQISMAKHQAEVLKESSARLSSPPELAIDGGRNNSRALRLRLDLNLDAEIKLKAKIKGTIKLTLL</sequence>
<dbReference type="OrthoDB" id="2873061at2759"/>
<organism evidence="1 2">
    <name type="scientific">Rhizopus stolonifer</name>
    <name type="common">Rhizopus nigricans</name>
    <dbReference type="NCBI Taxonomy" id="4846"/>
    <lineage>
        <taxon>Eukaryota</taxon>
        <taxon>Fungi</taxon>
        <taxon>Fungi incertae sedis</taxon>
        <taxon>Mucoromycota</taxon>
        <taxon>Mucoromycotina</taxon>
        <taxon>Mucoromycetes</taxon>
        <taxon>Mucorales</taxon>
        <taxon>Mucorineae</taxon>
        <taxon>Rhizopodaceae</taxon>
        <taxon>Rhizopus</taxon>
    </lineage>
</organism>
<evidence type="ECO:0000313" key="2">
    <source>
        <dbReference type="Proteomes" id="UP000253551"/>
    </source>
</evidence>
<protein>
    <submittedName>
        <fullName evidence="1">Uncharacterized protein</fullName>
    </submittedName>
</protein>
<accession>A0A367KMT0</accession>
<keyword evidence="2" id="KW-1185">Reference proteome</keyword>
<gene>
    <name evidence="1" type="ORF">CU098_005907</name>
</gene>
<dbReference type="EMBL" id="PJQM01001125">
    <property type="protein sequence ID" value="RCI03152.1"/>
    <property type="molecule type" value="Genomic_DNA"/>
</dbReference>
<proteinExistence type="predicted"/>
<evidence type="ECO:0000313" key="1">
    <source>
        <dbReference type="EMBL" id="RCI03152.1"/>
    </source>
</evidence>
<reference evidence="1 2" key="1">
    <citation type="journal article" date="2018" name="G3 (Bethesda)">
        <title>Phylogenetic and Phylogenomic Definition of Rhizopus Species.</title>
        <authorList>
            <person name="Gryganskyi A.P."/>
            <person name="Golan J."/>
            <person name="Dolatabadi S."/>
            <person name="Mondo S."/>
            <person name="Robb S."/>
            <person name="Idnurm A."/>
            <person name="Muszewska A."/>
            <person name="Steczkiewicz K."/>
            <person name="Masonjones S."/>
            <person name="Liao H.L."/>
            <person name="Gajdeczka M.T."/>
            <person name="Anike F."/>
            <person name="Vuek A."/>
            <person name="Anishchenko I.M."/>
            <person name="Voigt K."/>
            <person name="de Hoog G.S."/>
            <person name="Smith M.E."/>
            <person name="Heitman J."/>
            <person name="Vilgalys R."/>
            <person name="Stajich J.E."/>
        </authorList>
    </citation>
    <scope>NUCLEOTIDE SEQUENCE [LARGE SCALE GENOMIC DNA]</scope>
    <source>
        <strain evidence="1 2">LSU 92-RS-03</strain>
    </source>
</reference>
<dbReference type="Proteomes" id="UP000253551">
    <property type="component" value="Unassembled WGS sequence"/>
</dbReference>
<name>A0A367KMT0_RHIST</name>
<dbReference type="AlphaFoldDB" id="A0A367KMT0"/>